<dbReference type="SUPFAM" id="SSF103473">
    <property type="entry name" value="MFS general substrate transporter"/>
    <property type="match status" value="1"/>
</dbReference>
<feature type="transmembrane region" description="Helical" evidence="2">
    <location>
        <begin position="309"/>
        <end position="329"/>
    </location>
</feature>
<feature type="transmembrane region" description="Helical" evidence="2">
    <location>
        <begin position="341"/>
        <end position="360"/>
    </location>
</feature>
<accession>A0A290QAV3</accession>
<sequence length="467" mass="50942">MCARFSSLKYPVAFVSTPTGKTSLTTRFSYALPDIGGQLLFGWIMGYLPYFYTDVYGISAAAVAWIALIARWVDALDAPIWGIIFDKTRSRFGKSRPWFLWLCGPFAIFGTLTFLTPDLGATAKLFYAAITYIIFNVIYTGINTPVTSILSALTTDSKERVTLTTFRMFGSKLGVLIVNLTGIEFAVWLGGGDDRKGFLLAMPMFAVASIILFLIAFRNLKETVAVETKPQPILGTFGALRGNWPWVIIFISSFLFWIGFISRVSVAPHFFEYVLHRKDLIKLANSLDFASLATAVLLPWFCRKASKGTVWALGLLGMTIGQLIVYLGVKNGLSVEIILTGWTIGFLASGVAMAMPFVVLSDSVDFGEWKTGIRAAGLLTAIGAAFCLKAGAGLGTALPMWILDAAGYVAKTEPTAAVVSAINAGIVWIPAACFGLAIVPVLFYGRFEKLEPQIRADLERRRAAQRT</sequence>
<keyword evidence="2" id="KW-1133">Transmembrane helix</keyword>
<feature type="transmembrane region" description="Helical" evidence="2">
    <location>
        <begin position="197"/>
        <end position="217"/>
    </location>
</feature>
<dbReference type="InterPro" id="IPR039672">
    <property type="entry name" value="MFS_2"/>
</dbReference>
<feature type="transmembrane region" description="Helical" evidence="2">
    <location>
        <begin position="56"/>
        <end position="76"/>
    </location>
</feature>
<evidence type="ECO:0000313" key="3">
    <source>
        <dbReference type="EMBL" id="ATC63356.1"/>
    </source>
</evidence>
<keyword evidence="4" id="KW-1185">Reference proteome</keyword>
<evidence type="ECO:0000256" key="1">
    <source>
        <dbReference type="ARBA" id="ARBA00009617"/>
    </source>
</evidence>
<dbReference type="GO" id="GO:0008643">
    <property type="term" value="P:carbohydrate transport"/>
    <property type="evidence" value="ECO:0007669"/>
    <property type="project" value="InterPro"/>
</dbReference>
<dbReference type="EMBL" id="CP023344">
    <property type="protein sequence ID" value="ATC63356.1"/>
    <property type="molecule type" value="Genomic_DNA"/>
</dbReference>
<dbReference type="GO" id="GO:0015293">
    <property type="term" value="F:symporter activity"/>
    <property type="evidence" value="ECO:0007669"/>
    <property type="project" value="InterPro"/>
</dbReference>
<dbReference type="Pfam" id="PF13347">
    <property type="entry name" value="MFS_2"/>
    <property type="match status" value="1"/>
</dbReference>
<feature type="transmembrane region" description="Helical" evidence="2">
    <location>
        <begin position="97"/>
        <end position="115"/>
    </location>
</feature>
<organism evidence="3 4">
    <name type="scientific">Nibricoccus aquaticus</name>
    <dbReference type="NCBI Taxonomy" id="2576891"/>
    <lineage>
        <taxon>Bacteria</taxon>
        <taxon>Pseudomonadati</taxon>
        <taxon>Verrucomicrobiota</taxon>
        <taxon>Opitutia</taxon>
        <taxon>Opitutales</taxon>
        <taxon>Opitutaceae</taxon>
        <taxon>Nibricoccus</taxon>
    </lineage>
</organism>
<evidence type="ECO:0000256" key="2">
    <source>
        <dbReference type="SAM" id="Phobius"/>
    </source>
</evidence>
<feature type="transmembrane region" description="Helical" evidence="2">
    <location>
        <begin position="238"/>
        <end position="260"/>
    </location>
</feature>
<feature type="transmembrane region" description="Helical" evidence="2">
    <location>
        <begin position="30"/>
        <end position="50"/>
    </location>
</feature>
<dbReference type="Proteomes" id="UP000217265">
    <property type="component" value="Chromosome"/>
</dbReference>
<proteinExistence type="inferred from homology"/>
<dbReference type="OrthoDB" id="9762557at2"/>
<feature type="transmembrane region" description="Helical" evidence="2">
    <location>
        <begin position="372"/>
        <end position="402"/>
    </location>
</feature>
<feature type="transmembrane region" description="Helical" evidence="2">
    <location>
        <begin position="127"/>
        <end position="153"/>
    </location>
</feature>
<keyword evidence="2" id="KW-0812">Transmembrane</keyword>
<dbReference type="NCBIfam" id="TIGR00792">
    <property type="entry name" value="gph"/>
    <property type="match status" value="1"/>
</dbReference>
<evidence type="ECO:0000313" key="4">
    <source>
        <dbReference type="Proteomes" id="UP000217265"/>
    </source>
</evidence>
<keyword evidence="2" id="KW-0472">Membrane</keyword>
<dbReference type="CDD" id="cd17332">
    <property type="entry name" value="MFS_MelB_like"/>
    <property type="match status" value="1"/>
</dbReference>
<dbReference type="AlphaFoldDB" id="A0A290QAV3"/>
<comment type="similarity">
    <text evidence="1">Belongs to the sodium:galactoside symporter (TC 2.A.2) family.</text>
</comment>
<feature type="transmembrane region" description="Helical" evidence="2">
    <location>
        <begin position="422"/>
        <end position="445"/>
    </location>
</feature>
<reference evidence="3 4" key="1">
    <citation type="submission" date="2017-09" db="EMBL/GenBank/DDBJ databases">
        <title>Complete genome sequence of Verrucomicrobial strain HZ-65, isolated from freshwater.</title>
        <authorList>
            <person name="Choi A."/>
        </authorList>
    </citation>
    <scope>NUCLEOTIDE SEQUENCE [LARGE SCALE GENOMIC DNA]</scope>
    <source>
        <strain evidence="3 4">HZ-65</strain>
    </source>
</reference>
<dbReference type="GO" id="GO:0005886">
    <property type="term" value="C:plasma membrane"/>
    <property type="evidence" value="ECO:0007669"/>
    <property type="project" value="TreeGrafter"/>
</dbReference>
<dbReference type="PANTHER" id="PTHR11328:SF24">
    <property type="entry name" value="MAJOR FACILITATOR SUPERFAMILY (MFS) PROFILE DOMAIN-CONTAINING PROTEIN"/>
    <property type="match status" value="1"/>
</dbReference>
<feature type="transmembrane region" description="Helical" evidence="2">
    <location>
        <begin position="280"/>
        <end position="302"/>
    </location>
</feature>
<dbReference type="PANTHER" id="PTHR11328">
    <property type="entry name" value="MAJOR FACILITATOR SUPERFAMILY DOMAIN-CONTAINING PROTEIN"/>
    <property type="match status" value="1"/>
</dbReference>
<dbReference type="InterPro" id="IPR001927">
    <property type="entry name" value="Na/Gal_symport"/>
</dbReference>
<gene>
    <name evidence="3" type="ORF">CMV30_04975</name>
</gene>
<protein>
    <submittedName>
        <fullName evidence="3">MFS transporter</fullName>
    </submittedName>
</protein>
<dbReference type="Gene3D" id="1.20.1250.20">
    <property type="entry name" value="MFS general substrate transporter like domains"/>
    <property type="match status" value="1"/>
</dbReference>
<dbReference type="GO" id="GO:0006814">
    <property type="term" value="P:sodium ion transport"/>
    <property type="evidence" value="ECO:0007669"/>
    <property type="project" value="InterPro"/>
</dbReference>
<feature type="transmembrane region" description="Helical" evidence="2">
    <location>
        <begin position="173"/>
        <end position="191"/>
    </location>
</feature>
<name>A0A290QAV3_9BACT</name>
<dbReference type="InterPro" id="IPR036259">
    <property type="entry name" value="MFS_trans_sf"/>
</dbReference>
<dbReference type="KEGG" id="vbh:CMV30_04975"/>